<name>A0A4R2RMW2_9FIRM</name>
<dbReference type="AlphaFoldDB" id="A0A4R2RMW2"/>
<dbReference type="GO" id="GO:0009425">
    <property type="term" value="C:bacterial-type flagellum basal body"/>
    <property type="evidence" value="ECO:0007669"/>
    <property type="project" value="UniProtKB-SubCell"/>
</dbReference>
<comment type="subcellular location">
    <subcellularLocation>
        <location evidence="10">Cell membrane</location>
        <topology evidence="10">Multi-pass membrane protein</topology>
    </subcellularLocation>
    <subcellularLocation>
        <location evidence="10">Bacterial flagellum basal body</location>
    </subcellularLocation>
</comment>
<dbReference type="GO" id="GO:0005886">
    <property type="term" value="C:plasma membrane"/>
    <property type="evidence" value="ECO:0007669"/>
    <property type="project" value="UniProtKB-SubCell"/>
</dbReference>
<evidence type="ECO:0000256" key="10">
    <source>
        <dbReference type="RuleBase" id="RU362071"/>
    </source>
</evidence>
<evidence type="ECO:0000256" key="7">
    <source>
        <dbReference type="ARBA" id="ARBA00023136"/>
    </source>
</evidence>
<evidence type="ECO:0000256" key="4">
    <source>
        <dbReference type="ARBA" id="ARBA00022475"/>
    </source>
</evidence>
<keyword evidence="5 10" id="KW-0812">Transmembrane</keyword>
<dbReference type="NCBIfam" id="TIGR01400">
    <property type="entry name" value="fliR"/>
    <property type="match status" value="1"/>
</dbReference>
<evidence type="ECO:0000256" key="6">
    <source>
        <dbReference type="ARBA" id="ARBA00022989"/>
    </source>
</evidence>
<evidence type="ECO:0000256" key="8">
    <source>
        <dbReference type="ARBA" id="ARBA00023143"/>
    </source>
</evidence>
<comment type="caution">
    <text evidence="11">The sequence shown here is derived from an EMBL/GenBank/DDBJ whole genome shotgun (WGS) entry which is preliminary data.</text>
</comment>
<comment type="similarity">
    <text evidence="2 10">Belongs to the FliR/MopE/SpaR family.</text>
</comment>
<keyword evidence="4 10" id="KW-1003">Cell membrane</keyword>
<dbReference type="PANTHER" id="PTHR30065:SF1">
    <property type="entry name" value="SURFACE PRESENTATION OF ANTIGENS PROTEIN SPAR"/>
    <property type="match status" value="1"/>
</dbReference>
<keyword evidence="11" id="KW-0969">Cilium</keyword>
<sequence>MDNILTVLQMRLDTLLLIIVRVSGIMLLAPIFNQRGFSTLGKAGTSFFLALIVFFSLPAEKLPPVPSELFPYALTVVQEALLGVAIGFILQFVFSAIMIAGQMIDVQLGLGIVSVIDPLWGGQAPISGNFLQLLALLIFVIFDGHLLIVKALIESFHTIPITQALWGQVDAGAMADYMARVFSGVFLTGIQLAMPILAVTLITDFALAIVARTVPQLNIFVVGVPLKLLVGLAAMWVLIPFYLDALDKLFSIDFDQLSGFLRFFYPSTPQQ</sequence>
<dbReference type="GO" id="GO:0044780">
    <property type="term" value="P:bacterial-type flagellum assembly"/>
    <property type="evidence" value="ECO:0007669"/>
    <property type="project" value="UniProtKB-UniRule"/>
</dbReference>
<organism evidence="11 12">
    <name type="scientific">Heliophilum fasciatum</name>
    <dbReference type="NCBI Taxonomy" id="35700"/>
    <lineage>
        <taxon>Bacteria</taxon>
        <taxon>Bacillati</taxon>
        <taxon>Bacillota</taxon>
        <taxon>Clostridia</taxon>
        <taxon>Eubacteriales</taxon>
        <taxon>Heliobacteriaceae</taxon>
        <taxon>Heliophilum</taxon>
    </lineage>
</organism>
<feature type="transmembrane region" description="Helical" evidence="10">
    <location>
        <begin position="217"/>
        <end position="243"/>
    </location>
</feature>
<evidence type="ECO:0000256" key="5">
    <source>
        <dbReference type="ARBA" id="ARBA00022692"/>
    </source>
</evidence>
<evidence type="ECO:0000256" key="9">
    <source>
        <dbReference type="NCBIfam" id="TIGR01400"/>
    </source>
</evidence>
<proteinExistence type="inferred from homology"/>
<evidence type="ECO:0000256" key="1">
    <source>
        <dbReference type="ARBA" id="ARBA00002578"/>
    </source>
</evidence>
<keyword evidence="12" id="KW-1185">Reference proteome</keyword>
<evidence type="ECO:0000313" key="11">
    <source>
        <dbReference type="EMBL" id="TCP64503.1"/>
    </source>
</evidence>
<dbReference type="InterPro" id="IPR002010">
    <property type="entry name" value="T3SS_IM_R"/>
</dbReference>
<dbReference type="PANTHER" id="PTHR30065">
    <property type="entry name" value="FLAGELLAR BIOSYNTHETIC PROTEIN FLIR"/>
    <property type="match status" value="1"/>
</dbReference>
<keyword evidence="8 10" id="KW-0975">Bacterial flagellum</keyword>
<dbReference type="RefSeq" id="WP_131918973.1">
    <property type="nucleotide sequence ID" value="NZ_JAOQNU010000009.1"/>
</dbReference>
<accession>A0A4R2RMW2</accession>
<dbReference type="Proteomes" id="UP000294813">
    <property type="component" value="Unassembled WGS sequence"/>
</dbReference>
<protein>
    <recommendedName>
        <fullName evidence="3 9">Flagellar biosynthetic protein FliR</fullName>
    </recommendedName>
</protein>
<evidence type="ECO:0000256" key="3">
    <source>
        <dbReference type="ARBA" id="ARBA00021717"/>
    </source>
</evidence>
<comment type="function">
    <text evidence="1 10">Role in flagellar biosynthesis.</text>
</comment>
<reference evidence="11 12" key="1">
    <citation type="submission" date="2019-03" db="EMBL/GenBank/DDBJ databases">
        <title>Genomic Encyclopedia of Type Strains, Phase IV (KMG-IV): sequencing the most valuable type-strain genomes for metagenomic binning, comparative biology and taxonomic classification.</title>
        <authorList>
            <person name="Goeker M."/>
        </authorList>
    </citation>
    <scope>NUCLEOTIDE SEQUENCE [LARGE SCALE GENOMIC DNA]</scope>
    <source>
        <strain evidence="11 12">DSM 11170</strain>
    </source>
</reference>
<feature type="transmembrane region" description="Helical" evidence="10">
    <location>
        <begin position="39"/>
        <end position="57"/>
    </location>
</feature>
<dbReference type="InterPro" id="IPR006303">
    <property type="entry name" value="FliR"/>
</dbReference>
<gene>
    <name evidence="11" type="ORF">EDD73_10944</name>
</gene>
<keyword evidence="11" id="KW-0282">Flagellum</keyword>
<keyword evidence="6 10" id="KW-1133">Transmembrane helix</keyword>
<dbReference type="Pfam" id="PF01311">
    <property type="entry name" value="Bac_export_1"/>
    <property type="match status" value="1"/>
</dbReference>
<keyword evidence="11" id="KW-0966">Cell projection</keyword>
<feature type="transmembrane region" description="Helical" evidence="10">
    <location>
        <begin position="130"/>
        <end position="153"/>
    </location>
</feature>
<keyword evidence="7 10" id="KW-0472">Membrane</keyword>
<feature type="transmembrane region" description="Helical" evidence="10">
    <location>
        <begin position="184"/>
        <end position="211"/>
    </location>
</feature>
<evidence type="ECO:0000313" key="12">
    <source>
        <dbReference type="Proteomes" id="UP000294813"/>
    </source>
</evidence>
<dbReference type="PRINTS" id="PR00953">
    <property type="entry name" value="TYPE3IMRPROT"/>
</dbReference>
<feature type="transmembrane region" description="Helical" evidence="10">
    <location>
        <begin position="69"/>
        <end position="94"/>
    </location>
</feature>
<evidence type="ECO:0000256" key="2">
    <source>
        <dbReference type="ARBA" id="ARBA00009772"/>
    </source>
</evidence>
<dbReference type="GO" id="GO:0006605">
    <property type="term" value="P:protein targeting"/>
    <property type="evidence" value="ECO:0007669"/>
    <property type="project" value="UniProtKB-UniRule"/>
</dbReference>
<dbReference type="EMBL" id="SLXT01000009">
    <property type="protein sequence ID" value="TCP64503.1"/>
    <property type="molecule type" value="Genomic_DNA"/>
</dbReference>
<dbReference type="OrthoDB" id="9807748at2"/>
<feature type="transmembrane region" description="Helical" evidence="10">
    <location>
        <begin position="12"/>
        <end position="32"/>
    </location>
</feature>